<keyword evidence="2" id="KW-1185">Reference proteome</keyword>
<evidence type="ECO:0000313" key="2">
    <source>
        <dbReference type="Proteomes" id="UP000199086"/>
    </source>
</evidence>
<organism evidence="1 2">
    <name type="scientific">Raineyella antarctica</name>
    <dbReference type="NCBI Taxonomy" id="1577474"/>
    <lineage>
        <taxon>Bacteria</taxon>
        <taxon>Bacillati</taxon>
        <taxon>Actinomycetota</taxon>
        <taxon>Actinomycetes</taxon>
        <taxon>Propionibacteriales</taxon>
        <taxon>Propionibacteriaceae</taxon>
        <taxon>Raineyella</taxon>
    </lineage>
</organism>
<dbReference type="PANTHER" id="PTHR35802:SF1">
    <property type="entry name" value="PROTEASE SYNTHASE AND SPORULATION PROTEIN PAI 2"/>
    <property type="match status" value="1"/>
</dbReference>
<dbReference type="InterPro" id="IPR012349">
    <property type="entry name" value="Split_barrel_FMN-bd"/>
</dbReference>
<evidence type="ECO:0000313" key="1">
    <source>
        <dbReference type="EMBL" id="SDB80313.1"/>
    </source>
</evidence>
<gene>
    <name evidence="1" type="ORF">GA0111570_102101</name>
</gene>
<dbReference type="SUPFAM" id="SSF50475">
    <property type="entry name" value="FMN-binding split barrel"/>
    <property type="match status" value="1"/>
</dbReference>
<accession>A0A1G6GEQ2</accession>
<dbReference type="Pfam" id="PF04299">
    <property type="entry name" value="FMN_bind_2"/>
    <property type="match status" value="1"/>
</dbReference>
<dbReference type="Proteomes" id="UP000199086">
    <property type="component" value="Unassembled WGS sequence"/>
</dbReference>
<dbReference type="EMBL" id="FMYF01000002">
    <property type="protein sequence ID" value="SDB80313.1"/>
    <property type="molecule type" value="Genomic_DNA"/>
</dbReference>
<reference evidence="1 2" key="1">
    <citation type="submission" date="2016-06" db="EMBL/GenBank/DDBJ databases">
        <authorList>
            <person name="Olsen C.W."/>
            <person name="Carey S."/>
            <person name="Hinshaw L."/>
            <person name="Karasin A.I."/>
        </authorList>
    </citation>
    <scope>NUCLEOTIDE SEQUENCE [LARGE SCALE GENOMIC DNA]</scope>
    <source>
        <strain evidence="1 2">LZ-22</strain>
    </source>
</reference>
<sequence>MVPMYVPRHFSMSDDEVRTLLASVDVVDLVTPHADGLQASFLPVLHDPEPGPYGRLVAHVQRNNPQATSPVTGPGLVIVHGPDHYVSPSGLPSTAEHGRVVPTWDYVTVHLQGEVRFHDDPAWTRAAVTRLTERHEPADGWSVDDPPGDHVERMLRAVVGVEFMITGWQGKAKMAQNKTPADVEALVARRRELGDRAGADHLEQVSLPAARARAALLEDVRGRH</sequence>
<dbReference type="PIRSF" id="PIRSF010372">
    <property type="entry name" value="PaiB"/>
    <property type="match status" value="1"/>
</dbReference>
<dbReference type="PANTHER" id="PTHR35802">
    <property type="entry name" value="PROTEASE SYNTHASE AND SPORULATION PROTEIN PAI 2"/>
    <property type="match status" value="1"/>
</dbReference>
<proteinExistence type="predicted"/>
<protein>
    <submittedName>
        <fullName evidence="1">Negative transcriptional regulator, PaiB family</fullName>
    </submittedName>
</protein>
<dbReference type="Gene3D" id="2.30.110.10">
    <property type="entry name" value="Electron Transport, Fmn-binding Protein, Chain A"/>
    <property type="match status" value="1"/>
</dbReference>
<dbReference type="AlphaFoldDB" id="A0A1G6GEQ2"/>
<dbReference type="STRING" id="1577474.GA0111570_102101"/>
<dbReference type="InterPro" id="IPR007396">
    <property type="entry name" value="TR_PAI2-type"/>
</dbReference>
<name>A0A1G6GEQ2_9ACTN</name>